<sequence>MALSLRGAGKPLDDDDPIACILHGLGSEFDPIVTALNARDMFPSLEGVITNLCDFEIRLQNANTTSNIAFYTAKIVLLHVKFNELHFPFKTAAISPPVLSPLATPQLFQLQTLPKSLENHVLPYPLVSVPTNEEPAINLIVTSPIQSVLPSSPTESSPSILPSQIHPIQALRAWYLKFNTYIQQLGFSQCPYDQYLFSHQQGPVLILLIYVDDILLTRSSSSQMSDFITHLSSMFRMKDLSDVHYFLGLQITRTTTTLTITQTRCHSFSIRNQLSATKGTLLPDPMPLRQLVRLLQYLTLTCPYISYVVHHTNLFPTVTSSSTGLDHLELRRDDKIRI</sequence>
<organism evidence="2 3">
    <name type="scientific">Salix dunnii</name>
    <dbReference type="NCBI Taxonomy" id="1413687"/>
    <lineage>
        <taxon>Eukaryota</taxon>
        <taxon>Viridiplantae</taxon>
        <taxon>Streptophyta</taxon>
        <taxon>Embryophyta</taxon>
        <taxon>Tracheophyta</taxon>
        <taxon>Spermatophyta</taxon>
        <taxon>Magnoliopsida</taxon>
        <taxon>eudicotyledons</taxon>
        <taxon>Gunneridae</taxon>
        <taxon>Pentapetalae</taxon>
        <taxon>rosids</taxon>
        <taxon>fabids</taxon>
        <taxon>Malpighiales</taxon>
        <taxon>Salicaceae</taxon>
        <taxon>Saliceae</taxon>
        <taxon>Salix</taxon>
    </lineage>
</organism>
<protein>
    <recommendedName>
        <fullName evidence="1">Reverse transcriptase Ty1/copia-type domain-containing protein</fullName>
    </recommendedName>
</protein>
<dbReference type="SUPFAM" id="SSF56672">
    <property type="entry name" value="DNA/RNA polymerases"/>
    <property type="match status" value="1"/>
</dbReference>
<dbReference type="Proteomes" id="UP000657918">
    <property type="component" value="Unassembled WGS sequence"/>
</dbReference>
<evidence type="ECO:0000313" key="3">
    <source>
        <dbReference type="Proteomes" id="UP000657918"/>
    </source>
</evidence>
<proteinExistence type="predicted"/>
<dbReference type="AlphaFoldDB" id="A0A835J6A5"/>
<keyword evidence="3" id="KW-1185">Reference proteome</keyword>
<reference evidence="2 3" key="1">
    <citation type="submission" date="2020-10" db="EMBL/GenBank/DDBJ databases">
        <title>Plant Genome Project.</title>
        <authorList>
            <person name="Zhang R.-G."/>
        </authorList>
    </citation>
    <scope>NUCLEOTIDE SEQUENCE [LARGE SCALE GENOMIC DNA]</scope>
    <source>
        <strain evidence="2">FAFU-HL-1</strain>
        <tissue evidence="2">Leaf</tissue>
    </source>
</reference>
<dbReference type="InterPro" id="IPR043502">
    <property type="entry name" value="DNA/RNA_pol_sf"/>
</dbReference>
<dbReference type="Pfam" id="PF07727">
    <property type="entry name" value="RVT_2"/>
    <property type="match status" value="1"/>
</dbReference>
<name>A0A835J6A5_9ROSI</name>
<dbReference type="OrthoDB" id="1713529at2759"/>
<dbReference type="EMBL" id="JADGMS010000018">
    <property type="protein sequence ID" value="KAF9662519.1"/>
    <property type="molecule type" value="Genomic_DNA"/>
</dbReference>
<evidence type="ECO:0000259" key="1">
    <source>
        <dbReference type="Pfam" id="PF07727"/>
    </source>
</evidence>
<gene>
    <name evidence="2" type="ORF">SADUNF_Sadunf18G0061700</name>
</gene>
<feature type="domain" description="Reverse transcriptase Ty1/copia-type" evidence="1">
    <location>
        <begin position="169"/>
        <end position="264"/>
    </location>
</feature>
<comment type="caution">
    <text evidence="2">The sequence shown here is derived from an EMBL/GenBank/DDBJ whole genome shotgun (WGS) entry which is preliminary data.</text>
</comment>
<evidence type="ECO:0000313" key="2">
    <source>
        <dbReference type="EMBL" id="KAF9662519.1"/>
    </source>
</evidence>
<dbReference type="InterPro" id="IPR013103">
    <property type="entry name" value="RVT_2"/>
</dbReference>
<accession>A0A835J6A5</accession>